<reference evidence="1" key="1">
    <citation type="submission" date="2018-05" db="EMBL/GenBank/DDBJ databases">
        <authorList>
            <person name="Lanie J.A."/>
            <person name="Ng W.-L."/>
            <person name="Kazmierczak K.M."/>
            <person name="Andrzejewski T.M."/>
            <person name="Davidsen T.M."/>
            <person name="Wayne K.J."/>
            <person name="Tettelin H."/>
            <person name="Glass J.I."/>
            <person name="Rusch D."/>
            <person name="Podicherti R."/>
            <person name="Tsui H.-C.T."/>
            <person name="Winkler M.E."/>
        </authorList>
    </citation>
    <scope>NUCLEOTIDE SEQUENCE</scope>
</reference>
<dbReference type="InterPro" id="IPR013783">
    <property type="entry name" value="Ig-like_fold"/>
</dbReference>
<dbReference type="Gene3D" id="2.60.40.10">
    <property type="entry name" value="Immunoglobulins"/>
    <property type="match status" value="1"/>
</dbReference>
<feature type="non-terminal residue" evidence="1">
    <location>
        <position position="1"/>
    </location>
</feature>
<accession>A0A382WZP5</accession>
<dbReference type="AlphaFoldDB" id="A0A382WZP5"/>
<sequence length="273" mass="30624">QVPKGSTVTLNGSLSRDLDYSDELIYTWIAPNGIVLSDTESPIVTFEAPDVTDTLYFTLGVNDGVRTSSDWSALDLFISEYSQGDYVYIEIYNGTGQSVNMSEYEIWAMKWNDFEGYYEDNHSTWPNRKFVFDPNYTGDNDPTINNNMYFGFQAFCEGAESVAGTVDDPQPELQTGDTSQMKMGCEDAGVCSNSDYFDEIACEEKSGSWTPGVPGTWVEPDYLKNNNIMQLQNEANEVDDSWYNQCKYIISNPDCNDNGVANDPCDELILPNN</sequence>
<organism evidence="1">
    <name type="scientific">marine metagenome</name>
    <dbReference type="NCBI Taxonomy" id="408172"/>
    <lineage>
        <taxon>unclassified sequences</taxon>
        <taxon>metagenomes</taxon>
        <taxon>ecological metagenomes</taxon>
    </lineage>
</organism>
<evidence type="ECO:0008006" key="2">
    <source>
        <dbReference type="Google" id="ProtNLM"/>
    </source>
</evidence>
<feature type="non-terminal residue" evidence="1">
    <location>
        <position position="273"/>
    </location>
</feature>
<evidence type="ECO:0000313" key="1">
    <source>
        <dbReference type="EMBL" id="SVD64387.1"/>
    </source>
</evidence>
<gene>
    <name evidence="1" type="ORF">METZ01_LOCUS417241</name>
</gene>
<dbReference type="EMBL" id="UINC01163855">
    <property type="protein sequence ID" value="SVD64387.1"/>
    <property type="molecule type" value="Genomic_DNA"/>
</dbReference>
<name>A0A382WZP5_9ZZZZ</name>
<proteinExistence type="predicted"/>
<protein>
    <recommendedName>
        <fullName evidence="2">LTD domain-containing protein</fullName>
    </recommendedName>
</protein>